<protein>
    <submittedName>
        <fullName evidence="1">YheC/D like ATP-grasp</fullName>
    </submittedName>
</protein>
<evidence type="ECO:0000313" key="1">
    <source>
        <dbReference type="EMBL" id="SDY45153.1"/>
    </source>
</evidence>
<dbReference type="STRING" id="1503961.SAMN05421736_1023"/>
<organism evidence="1 2">
    <name type="scientific">Evansella caseinilytica</name>
    <dbReference type="NCBI Taxonomy" id="1503961"/>
    <lineage>
        <taxon>Bacteria</taxon>
        <taxon>Bacillati</taxon>
        <taxon>Bacillota</taxon>
        <taxon>Bacilli</taxon>
        <taxon>Bacillales</taxon>
        <taxon>Bacillaceae</taxon>
        <taxon>Evansella</taxon>
    </lineage>
</organism>
<dbReference type="Proteomes" id="UP000198935">
    <property type="component" value="Unassembled WGS sequence"/>
</dbReference>
<dbReference type="EMBL" id="FNPI01000002">
    <property type="protein sequence ID" value="SDY45153.1"/>
    <property type="molecule type" value="Genomic_DNA"/>
</dbReference>
<dbReference type="Pfam" id="PF14398">
    <property type="entry name" value="ATPgrasp_YheCD"/>
    <property type="match status" value="1"/>
</dbReference>
<accession>A0A1H3JYY7</accession>
<dbReference type="SUPFAM" id="SSF56059">
    <property type="entry name" value="Glutathione synthetase ATP-binding domain-like"/>
    <property type="match status" value="1"/>
</dbReference>
<keyword evidence="2" id="KW-1185">Reference proteome</keyword>
<reference evidence="2" key="1">
    <citation type="submission" date="2016-10" db="EMBL/GenBank/DDBJ databases">
        <authorList>
            <person name="Varghese N."/>
            <person name="Submissions S."/>
        </authorList>
    </citation>
    <scope>NUCLEOTIDE SEQUENCE [LARGE SCALE GENOMIC DNA]</scope>
    <source>
        <strain evidence="2">SP</strain>
    </source>
</reference>
<gene>
    <name evidence="1" type="ORF">SAMN05421736_1023</name>
</gene>
<dbReference type="InterPro" id="IPR026838">
    <property type="entry name" value="YheC/D"/>
</dbReference>
<name>A0A1H3JYY7_9BACI</name>
<proteinExistence type="predicted"/>
<dbReference type="AlphaFoldDB" id="A0A1H3JYY7"/>
<evidence type="ECO:0000313" key="2">
    <source>
        <dbReference type="Proteomes" id="UP000198935"/>
    </source>
</evidence>
<sequence length="342" mass="39333">MTQQHGKKIMIVTAPANGKRFCGETNYYEQLLTAVANSGGKGYVFPLDKNPMDRKGFYWDAPNRRWVAAFCPIPDIVYNRYPFKIRENKLACKRFFQWLDDQHIPCFNTAFFDKLTIATLLKNDAVLSAHAPLTEQLRSLEQLRRRLKKYPVVFLKDIHGAQGRGIWKVVRKGKSYQLHSQRKVFPSLTFPALSCLLQPVIKQRTLLIQQGIRSLKTADGVYDFRVLMMKEKKHWQCIGTGIRLAAHGGFTTHVKYGGKAASTNAALLRPPQAVVAFIGRHVGRLLDASYPHIREFSMDMVMDRNRQLWIVDINSKPMSFDENIIQQKRIRKLVNIFLKQGV</sequence>